<keyword evidence="3 11" id="KW-0645">Protease</keyword>
<feature type="transmembrane region" description="Helical" evidence="12">
    <location>
        <begin position="20"/>
        <end position="42"/>
    </location>
</feature>
<evidence type="ECO:0000313" key="14">
    <source>
        <dbReference type="EMBL" id="MBR7830032.1"/>
    </source>
</evidence>
<dbReference type="InterPro" id="IPR050083">
    <property type="entry name" value="HtpX_protease"/>
</dbReference>
<keyword evidence="8 12" id="KW-1133">Transmembrane helix</keyword>
<keyword evidence="9 11" id="KW-0482">Metalloprotease</keyword>
<dbReference type="EC" id="3.4.24.-" evidence="14"/>
<evidence type="ECO:0000256" key="8">
    <source>
        <dbReference type="ARBA" id="ARBA00022989"/>
    </source>
</evidence>
<proteinExistence type="inferred from homology"/>
<dbReference type="GO" id="GO:0005886">
    <property type="term" value="C:plasma membrane"/>
    <property type="evidence" value="ECO:0007669"/>
    <property type="project" value="UniProtKB-SubCell"/>
</dbReference>
<keyword evidence="15" id="KW-1185">Reference proteome</keyword>
<dbReference type="PANTHER" id="PTHR43221:SF1">
    <property type="entry name" value="PROTEASE HTPX"/>
    <property type="match status" value="1"/>
</dbReference>
<evidence type="ECO:0000256" key="7">
    <source>
        <dbReference type="ARBA" id="ARBA00022833"/>
    </source>
</evidence>
<dbReference type="Pfam" id="PF01435">
    <property type="entry name" value="Peptidase_M48"/>
    <property type="match status" value="1"/>
</dbReference>
<keyword evidence="4 12" id="KW-0812">Transmembrane</keyword>
<organism evidence="14 15">
    <name type="scientific">Actinospica acidithermotolerans</name>
    <dbReference type="NCBI Taxonomy" id="2828514"/>
    <lineage>
        <taxon>Bacteria</taxon>
        <taxon>Bacillati</taxon>
        <taxon>Actinomycetota</taxon>
        <taxon>Actinomycetes</taxon>
        <taxon>Catenulisporales</taxon>
        <taxon>Actinospicaceae</taxon>
        <taxon>Actinospica</taxon>
    </lineage>
</organism>
<name>A0A941EGE3_9ACTN</name>
<comment type="caution">
    <text evidence="14">The sequence shown here is derived from an EMBL/GenBank/DDBJ whole genome shotgun (WGS) entry which is preliminary data.</text>
</comment>
<feature type="domain" description="Peptidase M48" evidence="13">
    <location>
        <begin position="87"/>
        <end position="308"/>
    </location>
</feature>
<dbReference type="GO" id="GO:0004222">
    <property type="term" value="F:metalloendopeptidase activity"/>
    <property type="evidence" value="ECO:0007669"/>
    <property type="project" value="InterPro"/>
</dbReference>
<keyword evidence="5" id="KW-0479">Metal-binding</keyword>
<dbReference type="AlphaFoldDB" id="A0A941EGE3"/>
<dbReference type="EMBL" id="JAGSOH010000111">
    <property type="protein sequence ID" value="MBR7830032.1"/>
    <property type="molecule type" value="Genomic_DNA"/>
</dbReference>
<evidence type="ECO:0000256" key="10">
    <source>
        <dbReference type="ARBA" id="ARBA00023136"/>
    </source>
</evidence>
<comment type="subcellular location">
    <subcellularLocation>
        <location evidence="1">Cell membrane</location>
        <topology evidence="1">Multi-pass membrane protein</topology>
    </subcellularLocation>
</comment>
<evidence type="ECO:0000256" key="3">
    <source>
        <dbReference type="ARBA" id="ARBA00022670"/>
    </source>
</evidence>
<evidence type="ECO:0000256" key="9">
    <source>
        <dbReference type="ARBA" id="ARBA00023049"/>
    </source>
</evidence>
<evidence type="ECO:0000256" key="11">
    <source>
        <dbReference type="RuleBase" id="RU003983"/>
    </source>
</evidence>
<dbReference type="RefSeq" id="WP_212521164.1">
    <property type="nucleotide sequence ID" value="NZ_JAGSOH010000111.1"/>
</dbReference>
<comment type="similarity">
    <text evidence="11">Belongs to the peptidase M48 family.</text>
</comment>
<evidence type="ECO:0000256" key="2">
    <source>
        <dbReference type="ARBA" id="ARBA00022475"/>
    </source>
</evidence>
<evidence type="ECO:0000256" key="1">
    <source>
        <dbReference type="ARBA" id="ARBA00004651"/>
    </source>
</evidence>
<evidence type="ECO:0000256" key="4">
    <source>
        <dbReference type="ARBA" id="ARBA00022692"/>
    </source>
</evidence>
<keyword evidence="10 12" id="KW-0472">Membrane</keyword>
<evidence type="ECO:0000256" key="5">
    <source>
        <dbReference type="ARBA" id="ARBA00022723"/>
    </source>
</evidence>
<dbReference type="GO" id="GO:0006508">
    <property type="term" value="P:proteolysis"/>
    <property type="evidence" value="ECO:0007669"/>
    <property type="project" value="UniProtKB-KW"/>
</dbReference>
<dbReference type="PANTHER" id="PTHR43221">
    <property type="entry name" value="PROTEASE HTPX"/>
    <property type="match status" value="1"/>
</dbReference>
<feature type="transmembrane region" description="Helical" evidence="12">
    <location>
        <begin position="48"/>
        <end position="66"/>
    </location>
</feature>
<comment type="cofactor">
    <cofactor evidence="11">
        <name>Zn(2+)</name>
        <dbReference type="ChEBI" id="CHEBI:29105"/>
    </cofactor>
    <text evidence="11">Binds 1 zinc ion per subunit.</text>
</comment>
<dbReference type="GO" id="GO:0046872">
    <property type="term" value="F:metal ion binding"/>
    <property type="evidence" value="ECO:0007669"/>
    <property type="project" value="UniProtKB-KW"/>
</dbReference>
<evidence type="ECO:0000256" key="6">
    <source>
        <dbReference type="ARBA" id="ARBA00022801"/>
    </source>
</evidence>
<evidence type="ECO:0000256" key="12">
    <source>
        <dbReference type="SAM" id="Phobius"/>
    </source>
</evidence>
<feature type="transmembrane region" description="Helical" evidence="12">
    <location>
        <begin position="165"/>
        <end position="187"/>
    </location>
</feature>
<reference evidence="14" key="1">
    <citation type="submission" date="2021-04" db="EMBL/GenBank/DDBJ databases">
        <title>Genome based classification of Actinospica acidithermotolerans sp. nov., an actinobacterium isolated from an Indonesian hot spring.</title>
        <authorList>
            <person name="Kusuma A.B."/>
            <person name="Putra K.E."/>
            <person name="Nafisah S."/>
            <person name="Loh J."/>
            <person name="Nouioui I."/>
            <person name="Goodfellow M."/>
        </authorList>
    </citation>
    <scope>NUCLEOTIDE SEQUENCE</scope>
    <source>
        <strain evidence="14">MGRD01-02</strain>
    </source>
</reference>
<accession>A0A941EGE3</accession>
<keyword evidence="7 11" id="KW-0862">Zinc</keyword>
<keyword evidence="6 11" id="KW-0378">Hydrolase</keyword>
<gene>
    <name evidence="14" type="ORF">KDK95_27265</name>
</gene>
<evidence type="ECO:0000313" key="15">
    <source>
        <dbReference type="Proteomes" id="UP000676325"/>
    </source>
</evidence>
<dbReference type="Proteomes" id="UP000676325">
    <property type="component" value="Unassembled WGS sequence"/>
</dbReference>
<dbReference type="InterPro" id="IPR001915">
    <property type="entry name" value="Peptidase_M48"/>
</dbReference>
<keyword evidence="2" id="KW-1003">Cell membrane</keyword>
<protein>
    <submittedName>
        <fullName evidence="14">M48 family metalloprotease</fullName>
        <ecNumber evidence="14">3.4.24.-</ecNumber>
    </submittedName>
</protein>
<sequence length="317" mass="34406">MAQPESTEDRGPRPDKTALLSLGIVLLFSPLAALCLLPLLLLLEFTGVPLWLGYGLWALSAGLYGLRPVQLALARLLWPARRPNPDEHERLDAVWSEVLRRAAVSERRFRIWVVDLDEVNAHCVGRDLICVTTGALAELGDRELAGVLAHELGHHLRMHTAAAAFLVWVLLPLQALALIGSGLAAPFSELGRRLSEFEFDAGVKHRTLLALGRLEMGLRGCFAAPGVLAFAVKNAASRSAEYQVDAFAVDLGFGAELLSALRWFEACAPPAAPQPLVPGPRRARHAAVKSPRPTHPPLERRMARIAARVAAADTLLE</sequence>
<dbReference type="Gene3D" id="3.30.2010.10">
    <property type="entry name" value="Metalloproteases ('zincins'), catalytic domain"/>
    <property type="match status" value="1"/>
</dbReference>
<evidence type="ECO:0000259" key="13">
    <source>
        <dbReference type="Pfam" id="PF01435"/>
    </source>
</evidence>